<protein>
    <submittedName>
        <fullName evidence="3">Sfi1 spindle body protein-domain-containing protein</fullName>
    </submittedName>
</protein>
<gene>
    <name evidence="3" type="ORF">B0H67DRAFT_355823</name>
</gene>
<evidence type="ECO:0000256" key="1">
    <source>
        <dbReference type="SAM" id="MobiDB-lite"/>
    </source>
</evidence>
<sequence length="1099" mass="126365">MPPQSSLPLRDGRVGLSSSSSLAGQNDGDYSDEDINLLNEIVVLGEALYPTLPLRDRLPTNALFQAAEQVLPAHGYDPENAPSHISRLIFKIGGQRSGDTLSDKFRAVLAGMNIMLEFIPSSPIEQSPAARSMSNRSYGATDDETGDFDFDTRRIPRRRYSSVSRPTERPSRPNNLEYDLPSRPRTRPRSVSFTDYSVATRDAIHSSQKESVGDVQTPQRKLEIRRVTPIRGHVARPSLTTKAGRIPAQRYATGEGHNELVEINPQPAARPAQQNIPIVERFRNLRHGFGNTRDVADGVEPEENKGLRESPLIIPNAHLIHHSPRSDDSGAFRGASDTTAQTQDDYFLLSPHEEPITEDTVVLEAKLNQARMEYAEDMIQDAFSLWHAIARETKRDNKVLGSLAGEFDDVDMIAEVVEIWHETAVNSRDQKLAAAAAAEHEAYVAKMEKRACRVYQIFTIRNALIHWQDRAQDEVDRTAVARRHLVRKRAFDGWRAQHVKDESKVTNFILINALQKWTQVNLHHDIRKRVAIQSRNRYLAQRSLRTMWEEQKWHLADDFRYFRTLENCLDVWSTKTREALSEHEVAVTLDERLLLEEVVAIWHEESEDLQYTAYDGSVQALMQEYRRTLGHWQEQARLERLLRQYNAAKSQNFKRQALQTWHSAVVRATRDNERAVAHVLKKPFNRWLNDTKLLVFTDHVRDQTKHDVLGHWFREERLAWYRRYADKRMKKGILGFLHAAVQQARAMGAWAQQEADNMYSFYTIDTWLEGTEAMWRHKQNASLVSLYHTANPCVELWQERRTQTVARNNYYRREAIIHANTCSVLGVLDSWPGMAMRARRARLMDILREFRRDHKVKLANDCLDRWWTATSDLVHSSRDAYALRAGYTKEDIRDYVGYWAETARRAQDIGEIAADAEVEVYLVQLQNHIHDARENTMDAADYDAERTLASYTTRWEFQALQLDTQKRKITAVQDKNDTRLRQQTLDDWHQIAVPESAQPDPRFSTISRRSMRQQQQYLARSTAVFSGQEQRQPSAIPFRSLQQNHFHQQQHQQRPPPRLPAFPPKPLSPSHSSASTGIAAAAAPLAAYASLPRRVVPAS</sequence>
<dbReference type="EMBL" id="JAUKUA010000007">
    <property type="protein sequence ID" value="KAK0704671.1"/>
    <property type="molecule type" value="Genomic_DNA"/>
</dbReference>
<feature type="region of interest" description="Disordered" evidence="1">
    <location>
        <begin position="1043"/>
        <end position="1077"/>
    </location>
</feature>
<dbReference type="InterPro" id="IPR013665">
    <property type="entry name" value="Sfi1_dom"/>
</dbReference>
<dbReference type="AlphaFoldDB" id="A0AA39ZVW7"/>
<reference evidence="3" key="1">
    <citation type="submission" date="2023-06" db="EMBL/GenBank/DDBJ databases">
        <title>Genome-scale phylogeny and comparative genomics of the fungal order Sordariales.</title>
        <authorList>
            <consortium name="Lawrence Berkeley National Laboratory"/>
            <person name="Hensen N."/>
            <person name="Bonometti L."/>
            <person name="Westerberg I."/>
            <person name="Brannstrom I.O."/>
            <person name="Guillou S."/>
            <person name="Cros-Aarteil S."/>
            <person name="Calhoun S."/>
            <person name="Haridas S."/>
            <person name="Kuo A."/>
            <person name="Mondo S."/>
            <person name="Pangilinan J."/>
            <person name="Riley R."/>
            <person name="Labutti K."/>
            <person name="Andreopoulos B."/>
            <person name="Lipzen A."/>
            <person name="Chen C."/>
            <person name="Yanf M."/>
            <person name="Daum C."/>
            <person name="Ng V."/>
            <person name="Clum A."/>
            <person name="Steindorff A."/>
            <person name="Ohm R."/>
            <person name="Martin F."/>
            <person name="Silar P."/>
            <person name="Natvig D."/>
            <person name="Lalanne C."/>
            <person name="Gautier V."/>
            <person name="Ament-Velasquez S.L."/>
            <person name="Kruys A."/>
            <person name="Hutchinson M.I."/>
            <person name="Powell A.J."/>
            <person name="Barry K."/>
            <person name="Miller A.N."/>
            <person name="Grigoriev I.V."/>
            <person name="Debuchy R."/>
            <person name="Gladieux P."/>
            <person name="Thoren M.H."/>
            <person name="Johannesson H."/>
        </authorList>
    </citation>
    <scope>NUCLEOTIDE SEQUENCE</scope>
    <source>
        <strain evidence="3">SMH4607-1</strain>
    </source>
</reference>
<feature type="domain" description="Sfi1 spindle body" evidence="2">
    <location>
        <begin position="434"/>
        <end position="990"/>
    </location>
</feature>
<organism evidence="3 4">
    <name type="scientific">Lasiosphaeris hirsuta</name>
    <dbReference type="NCBI Taxonomy" id="260670"/>
    <lineage>
        <taxon>Eukaryota</taxon>
        <taxon>Fungi</taxon>
        <taxon>Dikarya</taxon>
        <taxon>Ascomycota</taxon>
        <taxon>Pezizomycotina</taxon>
        <taxon>Sordariomycetes</taxon>
        <taxon>Sordariomycetidae</taxon>
        <taxon>Sordariales</taxon>
        <taxon>Lasiosphaeriaceae</taxon>
        <taxon>Lasiosphaeris</taxon>
    </lineage>
</organism>
<evidence type="ECO:0000313" key="3">
    <source>
        <dbReference type="EMBL" id="KAK0704671.1"/>
    </source>
</evidence>
<name>A0AA39ZVW7_9PEZI</name>
<keyword evidence="4" id="KW-1185">Reference proteome</keyword>
<feature type="region of interest" description="Disordered" evidence="1">
    <location>
        <begin position="1"/>
        <end position="29"/>
    </location>
</feature>
<evidence type="ECO:0000259" key="2">
    <source>
        <dbReference type="Pfam" id="PF08457"/>
    </source>
</evidence>
<feature type="compositionally biased region" description="Low complexity" evidence="1">
    <location>
        <begin position="1043"/>
        <end position="1053"/>
    </location>
</feature>
<accession>A0AA39ZVW7</accession>
<evidence type="ECO:0000313" key="4">
    <source>
        <dbReference type="Proteomes" id="UP001172102"/>
    </source>
</evidence>
<feature type="compositionally biased region" description="Pro residues" evidence="1">
    <location>
        <begin position="1054"/>
        <end position="1067"/>
    </location>
</feature>
<proteinExistence type="predicted"/>
<feature type="compositionally biased region" description="Low complexity" evidence="1">
    <location>
        <begin position="1068"/>
        <end position="1077"/>
    </location>
</feature>
<dbReference type="Pfam" id="PF08457">
    <property type="entry name" value="Sfi1"/>
    <property type="match status" value="1"/>
</dbReference>
<feature type="region of interest" description="Disordered" evidence="1">
    <location>
        <begin position="125"/>
        <end position="190"/>
    </location>
</feature>
<dbReference type="Proteomes" id="UP001172102">
    <property type="component" value="Unassembled WGS sequence"/>
</dbReference>
<comment type="caution">
    <text evidence="3">The sequence shown here is derived from an EMBL/GenBank/DDBJ whole genome shotgun (WGS) entry which is preliminary data.</text>
</comment>